<dbReference type="GO" id="GO:0008483">
    <property type="term" value="F:transaminase activity"/>
    <property type="evidence" value="ECO:0007669"/>
    <property type="project" value="TreeGrafter"/>
</dbReference>
<dbReference type="Pfam" id="PF01041">
    <property type="entry name" value="DegT_DnrJ_EryC1"/>
    <property type="match status" value="1"/>
</dbReference>
<dbReference type="InterPro" id="IPR015424">
    <property type="entry name" value="PyrdxlP-dep_Trfase"/>
</dbReference>
<evidence type="ECO:0000256" key="3">
    <source>
        <dbReference type="RuleBase" id="RU004508"/>
    </source>
</evidence>
<comment type="similarity">
    <text evidence="3">Belongs to the DegT/DnrJ/EryC1 family.</text>
</comment>
<dbReference type="SUPFAM" id="SSF53383">
    <property type="entry name" value="PLP-dependent transferases"/>
    <property type="match status" value="1"/>
</dbReference>
<protein>
    <submittedName>
        <fullName evidence="4">Glutamine-scyllo-inositol transaminase</fullName>
    </submittedName>
</protein>
<dbReference type="Proteomes" id="UP000033999">
    <property type="component" value="Unassembled WGS sequence"/>
</dbReference>
<dbReference type="CDD" id="cd00616">
    <property type="entry name" value="AHBA_syn"/>
    <property type="match status" value="1"/>
</dbReference>
<evidence type="ECO:0000313" key="4">
    <source>
        <dbReference type="EMBL" id="KKU07731.1"/>
    </source>
</evidence>
<dbReference type="InterPro" id="IPR000653">
    <property type="entry name" value="DegT/StrS_aminotransferase"/>
</dbReference>
<accession>A0A0G1MH95</accession>
<keyword evidence="2 3" id="KW-0663">Pyridoxal phosphate</keyword>
<sequence>MIPYGHQQIDPLDIEAVVNVLKTDWLTQGPKVEEFESALATYCGVKYAVVVSNGTAALHAAYVAAGLNTGDEFITSPLTFVATANAGLWQGAKPVFVDVDERDGNINPSLIEEKITKKTKLIAPIDYTGRPVDFEAIRRIADKHNLLIVEDACQALGAIYRGKKIGSLSDLTVFSFHPVKTIATGEGGAILTDREDLYKKMKVFVTHGITKKDFVYPSHGEWYFEMQMLGMNYRLTDLQCALGISQLSRIDTFLARRRSIVAKYNEAFKGPDAISVPPPERDGEESAWHLYVMRLADRLVLKRAHIFKKLREAGIGVQVHHMPAYLHPYYQSLGFSRGLCPVAEAFYDSIISLPLYPGLEDSEQDYVISKVKEVLTSV</sequence>
<dbReference type="GO" id="GO:0030170">
    <property type="term" value="F:pyridoxal phosphate binding"/>
    <property type="evidence" value="ECO:0007669"/>
    <property type="project" value="TreeGrafter"/>
</dbReference>
<name>A0A0G1MH95_9BACT</name>
<dbReference type="PANTHER" id="PTHR30244:SF34">
    <property type="entry name" value="DTDP-4-AMINO-4,6-DIDEOXYGALACTOSE TRANSAMINASE"/>
    <property type="match status" value="1"/>
</dbReference>
<evidence type="ECO:0000256" key="2">
    <source>
        <dbReference type="PIRSR" id="PIRSR000390-2"/>
    </source>
</evidence>
<dbReference type="PANTHER" id="PTHR30244">
    <property type="entry name" value="TRANSAMINASE"/>
    <property type="match status" value="1"/>
</dbReference>
<proteinExistence type="inferred from homology"/>
<feature type="modified residue" description="N6-(pyridoxal phosphate)lysine" evidence="2">
    <location>
        <position position="180"/>
    </location>
</feature>
<dbReference type="PIRSF" id="PIRSF000390">
    <property type="entry name" value="PLP_StrS"/>
    <property type="match status" value="1"/>
</dbReference>
<dbReference type="EMBL" id="LCKX01000006">
    <property type="protein sequence ID" value="KKU07731.1"/>
    <property type="molecule type" value="Genomic_DNA"/>
</dbReference>
<dbReference type="InterPro" id="IPR015422">
    <property type="entry name" value="PyrdxlP-dep_Trfase_small"/>
</dbReference>
<dbReference type="GO" id="GO:0000271">
    <property type="term" value="P:polysaccharide biosynthetic process"/>
    <property type="evidence" value="ECO:0007669"/>
    <property type="project" value="TreeGrafter"/>
</dbReference>
<feature type="active site" description="Proton acceptor" evidence="1">
    <location>
        <position position="180"/>
    </location>
</feature>
<evidence type="ECO:0000256" key="1">
    <source>
        <dbReference type="PIRSR" id="PIRSR000390-1"/>
    </source>
</evidence>
<dbReference type="Gene3D" id="3.90.1150.10">
    <property type="entry name" value="Aspartate Aminotransferase, domain 1"/>
    <property type="match status" value="1"/>
</dbReference>
<dbReference type="AlphaFoldDB" id="A0A0G1MH95"/>
<dbReference type="NCBIfam" id="TIGR03588">
    <property type="entry name" value="PseC"/>
    <property type="match status" value="1"/>
</dbReference>
<dbReference type="InterPro" id="IPR015421">
    <property type="entry name" value="PyrdxlP-dep_Trfase_major"/>
</dbReference>
<evidence type="ECO:0000313" key="5">
    <source>
        <dbReference type="Proteomes" id="UP000033999"/>
    </source>
</evidence>
<comment type="caution">
    <text evidence="4">The sequence shown here is derived from an EMBL/GenBank/DDBJ whole genome shotgun (WGS) entry which is preliminary data.</text>
</comment>
<gene>
    <name evidence="4" type="ORF">UX10_C0006G0002</name>
</gene>
<dbReference type="InterPro" id="IPR020026">
    <property type="entry name" value="PseC"/>
</dbReference>
<dbReference type="Gene3D" id="3.40.640.10">
    <property type="entry name" value="Type I PLP-dependent aspartate aminotransferase-like (Major domain)"/>
    <property type="match status" value="1"/>
</dbReference>
<reference evidence="4 5" key="1">
    <citation type="journal article" date="2015" name="Nature">
        <title>rRNA introns, odd ribosomes, and small enigmatic genomes across a large radiation of phyla.</title>
        <authorList>
            <person name="Brown C.T."/>
            <person name="Hug L.A."/>
            <person name="Thomas B.C."/>
            <person name="Sharon I."/>
            <person name="Castelle C.J."/>
            <person name="Singh A."/>
            <person name="Wilkins M.J."/>
            <person name="Williams K.H."/>
            <person name="Banfield J.F."/>
        </authorList>
    </citation>
    <scope>NUCLEOTIDE SEQUENCE [LARGE SCALE GENOMIC DNA]</scope>
</reference>
<organism evidence="4 5">
    <name type="scientific">Candidatus Magasanikbacteria bacterium GW2011_GWA2_45_39</name>
    <dbReference type="NCBI Taxonomy" id="1619041"/>
    <lineage>
        <taxon>Bacteria</taxon>
        <taxon>Candidatus Magasanikiibacteriota</taxon>
    </lineage>
</organism>